<sequence>QNLIVSHTTPLGTDDTWSHLFSQDGTFYWKIRSVDEYSEGFRWSEVWTFTIDTTLPPPNFISPFNGEELFSRTVTFTWETVSGAYMYQIVVDDDPYFGSPNAWDFIPSGINEWTYTFQEDTIYYWSMRTQDSDSDDRWGNWRFPWTFTVNSDIDGDGLSNEEEAILGTDPLDPDTDDDGLWDGEEVLNLGSDPLNYMDPVNLPIIIDDDVSNGAGDFTWTEAAEQLWCTGSGTSSDPYILANLMIDGQSEGSCITIRDSTVYFRIQN</sequence>
<keyword evidence="2" id="KW-0964">Secreted</keyword>
<dbReference type="EMBL" id="BART01029544">
    <property type="protein sequence ID" value="GAH08038.1"/>
    <property type="molecule type" value="Genomic_DNA"/>
</dbReference>
<feature type="non-terminal residue" evidence="5">
    <location>
        <position position="267"/>
    </location>
</feature>
<accession>X1EHB7</accession>
<name>X1EHB7_9ZZZZ</name>
<comment type="subcellular location">
    <subcellularLocation>
        <location evidence="1">Secreted</location>
    </subcellularLocation>
</comment>
<proteinExistence type="predicted"/>
<dbReference type="Pfam" id="PF18884">
    <property type="entry name" value="TSP3_bac"/>
    <property type="match status" value="2"/>
</dbReference>
<evidence type="ECO:0000256" key="4">
    <source>
        <dbReference type="ARBA" id="ARBA00022837"/>
    </source>
</evidence>
<evidence type="ECO:0008006" key="6">
    <source>
        <dbReference type="Google" id="ProtNLM"/>
    </source>
</evidence>
<reference evidence="5" key="1">
    <citation type="journal article" date="2014" name="Front. Microbiol.">
        <title>High frequency of phylogenetically diverse reductive dehalogenase-homologous genes in deep subseafloor sedimentary metagenomes.</title>
        <authorList>
            <person name="Kawai M."/>
            <person name="Futagami T."/>
            <person name="Toyoda A."/>
            <person name="Takaki Y."/>
            <person name="Nishi S."/>
            <person name="Hori S."/>
            <person name="Arai W."/>
            <person name="Tsubouchi T."/>
            <person name="Morono Y."/>
            <person name="Uchiyama I."/>
            <person name="Ito T."/>
            <person name="Fujiyama A."/>
            <person name="Inagaki F."/>
            <person name="Takami H."/>
        </authorList>
    </citation>
    <scope>NUCLEOTIDE SEQUENCE</scope>
    <source>
        <strain evidence="5">Expedition CK06-06</strain>
    </source>
</reference>
<comment type="caution">
    <text evidence="5">The sequence shown here is derived from an EMBL/GenBank/DDBJ whole genome shotgun (WGS) entry which is preliminary data.</text>
</comment>
<dbReference type="AlphaFoldDB" id="X1EHB7"/>
<dbReference type="Gene3D" id="2.60.40.10">
    <property type="entry name" value="Immunoglobulins"/>
    <property type="match status" value="2"/>
</dbReference>
<feature type="non-terminal residue" evidence="5">
    <location>
        <position position="1"/>
    </location>
</feature>
<evidence type="ECO:0000313" key="5">
    <source>
        <dbReference type="EMBL" id="GAH08038.1"/>
    </source>
</evidence>
<evidence type="ECO:0000256" key="3">
    <source>
        <dbReference type="ARBA" id="ARBA00022729"/>
    </source>
</evidence>
<dbReference type="InterPro" id="IPR059100">
    <property type="entry name" value="TSP3_bac"/>
</dbReference>
<dbReference type="InterPro" id="IPR013783">
    <property type="entry name" value="Ig-like_fold"/>
</dbReference>
<evidence type="ECO:0000256" key="1">
    <source>
        <dbReference type="ARBA" id="ARBA00004613"/>
    </source>
</evidence>
<gene>
    <name evidence="5" type="ORF">S01H4_51808</name>
</gene>
<evidence type="ECO:0000256" key="2">
    <source>
        <dbReference type="ARBA" id="ARBA00022525"/>
    </source>
</evidence>
<protein>
    <recommendedName>
        <fullName evidence="6">Fibronectin type-III domain-containing protein</fullName>
    </recommendedName>
</protein>
<keyword evidence="4" id="KW-0106">Calcium</keyword>
<organism evidence="5">
    <name type="scientific">marine sediment metagenome</name>
    <dbReference type="NCBI Taxonomy" id="412755"/>
    <lineage>
        <taxon>unclassified sequences</taxon>
        <taxon>metagenomes</taxon>
        <taxon>ecological metagenomes</taxon>
    </lineage>
</organism>
<keyword evidence="3" id="KW-0732">Signal</keyword>